<protein>
    <recommendedName>
        <fullName evidence="4">Cysteine-rich PDZ-binding protein</fullName>
    </recommendedName>
</protein>
<organism evidence="2 3">
    <name type="scientific">Bonamia ostreae</name>
    <dbReference type="NCBI Taxonomy" id="126728"/>
    <lineage>
        <taxon>Eukaryota</taxon>
        <taxon>Sar</taxon>
        <taxon>Rhizaria</taxon>
        <taxon>Endomyxa</taxon>
        <taxon>Ascetosporea</taxon>
        <taxon>Haplosporida</taxon>
        <taxon>Bonamia</taxon>
    </lineage>
</organism>
<evidence type="ECO:0000313" key="3">
    <source>
        <dbReference type="Proteomes" id="UP001439008"/>
    </source>
</evidence>
<sequence>MAKRKSIAKKRQQQKPFNSKDISAGHHKSKRKKLIASMPTFQLCTHCKQIIEWRKRTNKYKILKQSRKCASCGNKSIYRAYHILCDGCAYSSKCCAKCKIDLTHKKVQYDAIKFSIDGERKCVPQK</sequence>
<reference evidence="2 3" key="1">
    <citation type="journal article" date="2024" name="BMC Biol.">
        <title>Comparative genomics of Ascetosporea gives new insight into the evolutionary basis for animal parasitism in Rhizaria.</title>
        <authorList>
            <person name="Hiltunen Thoren M."/>
            <person name="Onut-Brannstrom I."/>
            <person name="Alfjorden A."/>
            <person name="Peckova H."/>
            <person name="Swords F."/>
            <person name="Hooper C."/>
            <person name="Holzer A.S."/>
            <person name="Bass D."/>
            <person name="Burki F."/>
        </authorList>
    </citation>
    <scope>NUCLEOTIDE SEQUENCE [LARGE SCALE GENOMIC DNA]</scope>
    <source>
        <strain evidence="2">20-A016</strain>
    </source>
</reference>
<evidence type="ECO:0000313" key="2">
    <source>
        <dbReference type="EMBL" id="MES1919132.1"/>
    </source>
</evidence>
<dbReference type="Pfam" id="PF10217">
    <property type="entry name" value="DUF2039"/>
    <property type="match status" value="1"/>
</dbReference>
<keyword evidence="3" id="KW-1185">Reference proteome</keyword>
<proteinExistence type="predicted"/>
<dbReference type="PANTHER" id="PTHR22876">
    <property type="entry name" value="ZGC:101016"/>
    <property type="match status" value="1"/>
</dbReference>
<dbReference type="EMBL" id="JBDODL010000207">
    <property type="protein sequence ID" value="MES1919132.1"/>
    <property type="molecule type" value="Genomic_DNA"/>
</dbReference>
<dbReference type="PANTHER" id="PTHR22876:SF5">
    <property type="entry name" value="CHROMOSOME 9 OPEN READING FRAME 85"/>
    <property type="match status" value="1"/>
</dbReference>
<name>A0ABV2AIQ2_9EUKA</name>
<feature type="region of interest" description="Disordered" evidence="1">
    <location>
        <begin position="1"/>
        <end position="31"/>
    </location>
</feature>
<dbReference type="InterPro" id="IPR019351">
    <property type="entry name" value="DUF2039"/>
</dbReference>
<dbReference type="Proteomes" id="UP001439008">
    <property type="component" value="Unassembled WGS sequence"/>
</dbReference>
<feature type="compositionally biased region" description="Basic residues" evidence="1">
    <location>
        <begin position="1"/>
        <end position="13"/>
    </location>
</feature>
<accession>A0ABV2AIQ2</accession>
<gene>
    <name evidence="2" type="ORF">MHBO_000996</name>
</gene>
<evidence type="ECO:0000256" key="1">
    <source>
        <dbReference type="SAM" id="MobiDB-lite"/>
    </source>
</evidence>
<evidence type="ECO:0008006" key="4">
    <source>
        <dbReference type="Google" id="ProtNLM"/>
    </source>
</evidence>
<comment type="caution">
    <text evidence="2">The sequence shown here is derived from an EMBL/GenBank/DDBJ whole genome shotgun (WGS) entry which is preliminary data.</text>
</comment>